<feature type="region of interest" description="Disordered" evidence="4">
    <location>
        <begin position="1357"/>
        <end position="1411"/>
    </location>
</feature>
<evidence type="ECO:0000313" key="7">
    <source>
        <dbReference type="Proteomes" id="UP000221165"/>
    </source>
</evidence>
<name>A0A2C6KTN2_9APIC</name>
<sequence>MAEMPAVVTTTAPAALGGGRLGESGFDLAGPSSHHASAFLSHHPDEVTCLRFQNPRTLVTAASGHDLKNITLQGDCFSGVLQEGSTSLSSTTISGGCLLPSSASLPAVASLSSLPASSSSISAQHPHSLSLNATPFETMAYCESAPASHLPCSADINDGDRLRFPCETGDAAFRPGTHLPQQEATNAQRGVCITSGTSTTVTESDTSNRSPFGGGSAWRGVAGAPAGDVAPSRDGSSSVPTSCSGSLAGSSALPRGGLGGRAAGEIGLSLQDPGLQTTEAARCGGTCYTVPASCVQPFGHKPAGGEGQEFAGERPLDLVMTDATGADGATGLKSTVTRVRSSEDGHEYTMGTNSLVSNSGLATDSYMNVESTVSGLKAKSAVTATAGGAERMETVGVMRQIQDICHHYALGRKLGSGYTASVYEARCLATGQTVAIKDVDKSRQRLIACDSYYRAVYETLAKLPPHRHLLLPPVALLETGTHFYIVMEKCHGSDMVEYVLKHPPAGISTSACKRLMQQLLLAIHVLHSHNVLHRDIKLDNIMFRHRHEEPPRGAPPKNHKSGSSGGTSALSNEVALIDFDMCLLLDRPGPPKPLMNANEISVVGTREYMAPECYKGHYSAASDMWSIGVILYVLIDGHFPFDVNNCSKQQHSSSKDDSNQQRKSSSSRDIRRLLRQGVRFESRIKEKHPLAVDLVQRLLTYDPTQRLSSAYDALCHPWLNMVASPLPRAPSSAPVPVISLVPPKSLLGFSGNGGGANQSLSSSYQQYCLSSSSPAPSQRGASVHPAALGPRHQSKLTVVDLRGEKTAAGADGDNDGDWNKSLSCSRASTSVSPCQPLHMSQTVHVSYGKAEEAACGLPSRCSGHNGASIKRHANDQARYSRHYIRQGPVSLDLSHGIGGMFLSGAPKALPNNISNTRKMVFPDTASRQQSLSAIHPNNTTGGHGIVGEQAQRSIPDSVLSSLSSSPATPQTAFQALKQGHEKVTEGKGSSSNGKHTGDARDVKLTKKPHNHQTSELAMAAAVMLLKQQDTSGRHGREREKGKERGTSKDRGQSSLYQENSYTDIMPEVSESLSSTYRHSNTDWPFSDFPPPSPPRGSARTHAYSKHRSSPSTDAPNVHVSQTRDQASSRSAAVDAATAAALSFLMPKAIDGSKVSSVPPSLRQNERDNRLQHHQLPRQLQVSNGQREATEDSGCSFLSRYGDKKKKSKETVSSPGVLREPDFFSSPGTTGMASGLFSSMISRQQPSVDRPSYYQSAASPSANSTSASSTTSWTPSPVLYLSTTDVSGASPTVESSCSSSTSGNPASSSSLLSCSSSHGSDVLSTATTPGGGRSLPPAAPPGVSFAPPLGVVSVSGRGAGAPSVHAADGVGGAWSGGGDSSLEATGDIAPGSTSGNSNATSHPPGTGASWWPLQQVPATSAPSTRQNSTLSQPTSVGRFLIRSEEVSQREKLILNDSLNRESHRSVSSSVAEAHGYIPLSSISTDTSVSGETKPIQSGARLTLAISQSQSNSDAASHAVRVSTVARAGKEEITRTHYSGDGVAQPPGSAGGACIVDGGRLRGDNYSSISHPPQAFQQRQYHTSQTAQRMLLLARGEDGNLCLKDTGTQGTQDDRSAISESGLTSSLPPLGGSGGTMTGASPFPTEAH</sequence>
<organism evidence="6 7">
    <name type="scientific">Cystoisospora suis</name>
    <dbReference type="NCBI Taxonomy" id="483139"/>
    <lineage>
        <taxon>Eukaryota</taxon>
        <taxon>Sar</taxon>
        <taxon>Alveolata</taxon>
        <taxon>Apicomplexa</taxon>
        <taxon>Conoidasida</taxon>
        <taxon>Coccidia</taxon>
        <taxon>Eucoccidiorida</taxon>
        <taxon>Eimeriorina</taxon>
        <taxon>Sarcocystidae</taxon>
        <taxon>Cystoisospora</taxon>
    </lineage>
</organism>
<dbReference type="PANTHER" id="PTHR44167:SF18">
    <property type="entry name" value="PROTEIN KINASE DOMAIN-CONTAINING PROTEIN"/>
    <property type="match status" value="1"/>
</dbReference>
<feature type="binding site" evidence="3">
    <location>
        <position position="437"/>
    </location>
    <ligand>
        <name>ATP</name>
        <dbReference type="ChEBI" id="CHEBI:30616"/>
    </ligand>
</feature>
<feature type="region of interest" description="Disordered" evidence="4">
    <location>
        <begin position="955"/>
        <end position="1010"/>
    </location>
</feature>
<dbReference type="VEuPathDB" id="ToxoDB:CSUI_002520"/>
<feature type="compositionally biased region" description="Low complexity" evidence="4">
    <location>
        <begin position="220"/>
        <end position="254"/>
    </location>
</feature>
<evidence type="ECO:0000313" key="6">
    <source>
        <dbReference type="EMBL" id="PHJ23630.1"/>
    </source>
</evidence>
<feature type="compositionally biased region" description="Basic and acidic residues" evidence="4">
    <location>
        <begin position="653"/>
        <end position="668"/>
    </location>
</feature>
<dbReference type="InterPro" id="IPR008271">
    <property type="entry name" value="Ser/Thr_kinase_AS"/>
</dbReference>
<feature type="compositionally biased region" description="Low complexity" evidence="4">
    <location>
        <begin position="1357"/>
        <end position="1367"/>
    </location>
</feature>
<keyword evidence="1 3" id="KW-0547">Nucleotide-binding</keyword>
<feature type="region of interest" description="Disordered" evidence="4">
    <location>
        <begin position="547"/>
        <end position="567"/>
    </location>
</feature>
<dbReference type="InterPro" id="IPR011009">
    <property type="entry name" value="Kinase-like_dom_sf"/>
</dbReference>
<dbReference type="GO" id="GO:0005634">
    <property type="term" value="C:nucleus"/>
    <property type="evidence" value="ECO:0007669"/>
    <property type="project" value="TreeGrafter"/>
</dbReference>
<evidence type="ECO:0000256" key="2">
    <source>
        <dbReference type="ARBA" id="ARBA00022840"/>
    </source>
</evidence>
<feature type="domain" description="Protein kinase" evidence="5">
    <location>
        <begin position="408"/>
        <end position="719"/>
    </location>
</feature>
<dbReference type="SMART" id="SM00220">
    <property type="entry name" value="S_TKc"/>
    <property type="match status" value="1"/>
</dbReference>
<dbReference type="OrthoDB" id="248923at2759"/>
<feature type="region of interest" description="Disordered" evidence="4">
    <location>
        <begin position="1027"/>
        <end position="1062"/>
    </location>
</feature>
<dbReference type="GO" id="GO:0044773">
    <property type="term" value="P:mitotic DNA damage checkpoint signaling"/>
    <property type="evidence" value="ECO:0007669"/>
    <property type="project" value="TreeGrafter"/>
</dbReference>
<feature type="compositionally biased region" description="Polar residues" evidence="4">
    <location>
        <begin position="197"/>
        <end position="210"/>
    </location>
</feature>
<dbReference type="PROSITE" id="PS50011">
    <property type="entry name" value="PROTEIN_KINASE_DOM"/>
    <property type="match status" value="1"/>
</dbReference>
<feature type="compositionally biased region" description="Polar residues" evidence="4">
    <location>
        <begin position="1109"/>
        <end position="1125"/>
    </location>
</feature>
<dbReference type="PANTHER" id="PTHR44167">
    <property type="entry name" value="OVARIAN-SPECIFIC SERINE/THREONINE-PROTEIN KINASE LOK-RELATED"/>
    <property type="match status" value="1"/>
</dbReference>
<dbReference type="GO" id="GO:0005737">
    <property type="term" value="C:cytoplasm"/>
    <property type="evidence" value="ECO:0007669"/>
    <property type="project" value="TreeGrafter"/>
</dbReference>
<feature type="region of interest" description="Disordered" evidence="4">
    <location>
        <begin position="1289"/>
        <end position="1340"/>
    </location>
</feature>
<dbReference type="GeneID" id="94425931"/>
<dbReference type="SUPFAM" id="SSF56112">
    <property type="entry name" value="Protein kinase-like (PK-like)"/>
    <property type="match status" value="1"/>
</dbReference>
<evidence type="ECO:0000256" key="1">
    <source>
        <dbReference type="ARBA" id="ARBA00022741"/>
    </source>
</evidence>
<protein>
    <submittedName>
        <fullName evidence="6">Protein other</fullName>
    </submittedName>
</protein>
<feature type="compositionally biased region" description="Low complexity" evidence="4">
    <location>
        <begin position="1289"/>
        <end position="1323"/>
    </location>
</feature>
<feature type="region of interest" description="Disordered" evidence="4">
    <location>
        <begin position="1601"/>
        <end position="1646"/>
    </location>
</feature>
<dbReference type="Gene3D" id="3.30.200.20">
    <property type="entry name" value="Phosphorylase Kinase, domain 1"/>
    <property type="match status" value="1"/>
</dbReference>
<dbReference type="GO" id="GO:0004674">
    <property type="term" value="F:protein serine/threonine kinase activity"/>
    <property type="evidence" value="ECO:0007669"/>
    <property type="project" value="TreeGrafter"/>
</dbReference>
<evidence type="ECO:0000256" key="4">
    <source>
        <dbReference type="SAM" id="MobiDB-lite"/>
    </source>
</evidence>
<feature type="compositionally biased region" description="Polar residues" evidence="4">
    <location>
        <begin position="1390"/>
        <end position="1402"/>
    </location>
</feature>
<feature type="region of interest" description="Disordered" evidence="4">
    <location>
        <begin position="197"/>
        <end position="254"/>
    </location>
</feature>
<feature type="region of interest" description="Disordered" evidence="4">
    <location>
        <begin position="1246"/>
        <end position="1272"/>
    </location>
</feature>
<reference evidence="6 7" key="1">
    <citation type="journal article" date="2017" name="Int. J. Parasitol.">
        <title>The genome of the protozoan parasite Cystoisospora suis and a reverse vaccinology approach to identify vaccine candidates.</title>
        <authorList>
            <person name="Palmieri N."/>
            <person name="Shrestha A."/>
            <person name="Ruttkowski B."/>
            <person name="Beck T."/>
            <person name="Vogl C."/>
            <person name="Tomley F."/>
            <person name="Blake D.P."/>
            <person name="Joachim A."/>
        </authorList>
    </citation>
    <scope>NUCLEOTIDE SEQUENCE [LARGE SCALE GENOMIC DNA]</scope>
    <source>
        <strain evidence="6 7">Wien I</strain>
    </source>
</reference>
<feature type="compositionally biased region" description="Gly residues" evidence="4">
    <location>
        <begin position="1368"/>
        <end position="1378"/>
    </location>
</feature>
<feature type="compositionally biased region" description="Polar residues" evidence="4">
    <location>
        <begin position="1052"/>
        <end position="1062"/>
    </location>
</feature>
<dbReference type="Proteomes" id="UP000221165">
    <property type="component" value="Unassembled WGS sequence"/>
</dbReference>
<feature type="compositionally biased region" description="Basic and acidic residues" evidence="4">
    <location>
        <begin position="995"/>
        <end position="1004"/>
    </location>
</feature>
<feature type="compositionally biased region" description="Basic and acidic residues" evidence="4">
    <location>
        <begin position="1031"/>
        <end position="1051"/>
    </location>
</feature>
<gene>
    <name evidence="6" type="ORF">CSUI_002520</name>
</gene>
<comment type="caution">
    <text evidence="6">The sequence shown here is derived from an EMBL/GenBank/DDBJ whole genome shotgun (WGS) entry which is preliminary data.</text>
</comment>
<dbReference type="Pfam" id="PF00069">
    <property type="entry name" value="Pkinase"/>
    <property type="match status" value="1"/>
</dbReference>
<evidence type="ECO:0000256" key="3">
    <source>
        <dbReference type="PROSITE-ProRule" id="PRU10141"/>
    </source>
</evidence>
<keyword evidence="7" id="KW-1185">Reference proteome</keyword>
<dbReference type="Gene3D" id="1.10.510.10">
    <property type="entry name" value="Transferase(Phosphotransferase) domain 1"/>
    <property type="match status" value="1"/>
</dbReference>
<accession>A0A2C6KTN2</accession>
<keyword evidence="2 3" id="KW-0067">ATP-binding</keyword>
<feature type="compositionally biased region" description="Low complexity" evidence="4">
    <location>
        <begin position="1250"/>
        <end position="1272"/>
    </location>
</feature>
<feature type="region of interest" description="Disordered" evidence="4">
    <location>
        <begin position="646"/>
        <end position="668"/>
    </location>
</feature>
<feature type="region of interest" description="Disordered" evidence="4">
    <location>
        <begin position="1151"/>
        <end position="1225"/>
    </location>
</feature>
<evidence type="ECO:0000259" key="5">
    <source>
        <dbReference type="PROSITE" id="PS50011"/>
    </source>
</evidence>
<dbReference type="PROSITE" id="PS00108">
    <property type="entry name" value="PROTEIN_KINASE_ST"/>
    <property type="match status" value="1"/>
</dbReference>
<dbReference type="EMBL" id="MIGC01001051">
    <property type="protein sequence ID" value="PHJ23630.1"/>
    <property type="molecule type" value="Genomic_DNA"/>
</dbReference>
<dbReference type="InterPro" id="IPR017441">
    <property type="entry name" value="Protein_kinase_ATP_BS"/>
</dbReference>
<feature type="region of interest" description="Disordered" evidence="4">
    <location>
        <begin position="1084"/>
        <end position="1131"/>
    </location>
</feature>
<dbReference type="PROSITE" id="PS00107">
    <property type="entry name" value="PROTEIN_KINASE_ATP"/>
    <property type="match status" value="1"/>
</dbReference>
<dbReference type="RefSeq" id="XP_067925305.1">
    <property type="nucleotide sequence ID" value="XM_068062720.1"/>
</dbReference>
<feature type="compositionally biased region" description="Polar residues" evidence="4">
    <location>
        <begin position="1153"/>
        <end position="1162"/>
    </location>
</feature>
<proteinExistence type="predicted"/>
<dbReference type="InterPro" id="IPR000719">
    <property type="entry name" value="Prot_kinase_dom"/>
</dbReference>
<dbReference type="GO" id="GO:0005524">
    <property type="term" value="F:ATP binding"/>
    <property type="evidence" value="ECO:0007669"/>
    <property type="project" value="UniProtKB-UniRule"/>
</dbReference>
<feature type="compositionally biased region" description="Low complexity" evidence="4">
    <location>
        <begin position="1617"/>
        <end position="1628"/>
    </location>
</feature>